<organism evidence="1">
    <name type="scientific">Vibrio cholerae</name>
    <dbReference type="NCBI Taxonomy" id="666"/>
    <lineage>
        <taxon>Bacteria</taxon>
        <taxon>Pseudomonadati</taxon>
        <taxon>Pseudomonadota</taxon>
        <taxon>Gammaproteobacteria</taxon>
        <taxon>Vibrionales</taxon>
        <taxon>Vibrionaceae</taxon>
        <taxon>Vibrio</taxon>
    </lineage>
</organism>
<name>A0A0A7DS76_VIBCL</name>
<gene>
    <name evidence="3" type="ORF">D6U24_15095</name>
    <name evidence="2" type="ORF">ERS013200_04396</name>
</gene>
<evidence type="ECO:0000313" key="2">
    <source>
        <dbReference type="EMBL" id="CSD56563.1"/>
    </source>
</evidence>
<reference evidence="1" key="1">
    <citation type="journal article" date="2015" name="Int. J. Antimicrob. Agents">
        <title>IncA/C plasmids harboured in serious multidrug-resistant Vibrio cholerae serogroup O139 strains in China.</title>
        <authorList>
            <person name="Wang R."/>
            <person name="Yu D."/>
            <person name="Zhu L."/>
            <person name="Li J."/>
            <person name="Yue J."/>
            <person name="Kan B."/>
        </authorList>
    </citation>
    <scope>NUCLEOTIDE SEQUENCE</scope>
    <source>
        <strain evidence="1">ICDC-1447</strain>
        <plasmid evidence="1">pVC1447</plasmid>
    </source>
</reference>
<reference evidence="2 4" key="2">
    <citation type="submission" date="2015-07" db="EMBL/GenBank/DDBJ databases">
        <authorList>
            <consortium name="Pathogen Informatics"/>
        </authorList>
    </citation>
    <scope>NUCLEOTIDE SEQUENCE [LARGE SCALE GENOMIC DNA]</scope>
    <source>
        <strain evidence="2 4">A316</strain>
    </source>
</reference>
<sequence length="87" mass="9382">MLTAKCIGCGCTDDHACVENGQPCHWLRVNRVEGIGVCSSCPDALNQFASTSQEQATGQDDYRNSPEWKDFSSRIGNALCGGRSKAK</sequence>
<keyword evidence="1" id="KW-0614">Plasmid</keyword>
<evidence type="ECO:0000313" key="5">
    <source>
        <dbReference type="Proteomes" id="UP000471242"/>
    </source>
</evidence>
<reference evidence="3 5" key="3">
    <citation type="submission" date="2018-09" db="EMBL/GenBank/DDBJ databases">
        <title>Genomic epidemiology reveals two lineages of Vibrio cholerae that can cause global cholera epidemics despite absence of cholera toxin gene.</title>
        <authorList>
            <person name="Wang H."/>
            <person name="Zen W."/>
            <person name="Yu H."/>
            <person name="Zhang W."/>
            <person name="Pan J."/>
            <person name="Yang C."/>
            <person name="Cui Y."/>
        </authorList>
    </citation>
    <scope>NUCLEOTIDE SEQUENCE [LARGE SCALE GENOMIC DNA]</scope>
    <source>
        <strain evidence="3 5">00-1_S85</strain>
    </source>
</reference>
<dbReference type="Proteomes" id="UP000041770">
    <property type="component" value="Unassembled WGS sequence"/>
</dbReference>
<proteinExistence type="predicted"/>
<evidence type="ECO:0000313" key="4">
    <source>
        <dbReference type="Proteomes" id="UP000041770"/>
    </source>
</evidence>
<evidence type="ECO:0000313" key="3">
    <source>
        <dbReference type="EMBL" id="MVD24673.1"/>
    </source>
</evidence>
<dbReference type="EMBL" id="KM083064">
    <property type="protein sequence ID" value="AIW55872.1"/>
    <property type="molecule type" value="Genomic_DNA"/>
</dbReference>
<dbReference type="EMBL" id="CWQY01000161">
    <property type="protein sequence ID" value="CSD56563.1"/>
    <property type="molecule type" value="Genomic_DNA"/>
</dbReference>
<evidence type="ECO:0000313" key="1">
    <source>
        <dbReference type="EMBL" id="AIW55872.1"/>
    </source>
</evidence>
<protein>
    <submittedName>
        <fullName evidence="1">Uncharacterized protein</fullName>
    </submittedName>
</protein>
<geneLocation type="plasmid" evidence="1">
    <name>pVC1447</name>
</geneLocation>
<dbReference type="EMBL" id="QZRB01000023">
    <property type="protein sequence ID" value="MVD24673.1"/>
    <property type="molecule type" value="Genomic_DNA"/>
</dbReference>
<accession>A0A0A7DS76</accession>
<dbReference type="AlphaFoldDB" id="A0A0A7DS76"/>
<dbReference type="Proteomes" id="UP000471242">
    <property type="component" value="Unassembled WGS sequence"/>
</dbReference>